<dbReference type="Proteomes" id="UP001596380">
    <property type="component" value="Unassembled WGS sequence"/>
</dbReference>
<feature type="region of interest" description="Disordered" evidence="1">
    <location>
        <begin position="21"/>
        <end position="42"/>
    </location>
</feature>
<feature type="chain" id="PRO_5046086192" description="DUF8094 domain-containing protein" evidence="2">
    <location>
        <begin position="21"/>
        <end position="353"/>
    </location>
</feature>
<dbReference type="Pfam" id="PF26366">
    <property type="entry name" value="DUF8094"/>
    <property type="match status" value="1"/>
</dbReference>
<evidence type="ECO:0000313" key="5">
    <source>
        <dbReference type="Proteomes" id="UP001596380"/>
    </source>
</evidence>
<evidence type="ECO:0000256" key="2">
    <source>
        <dbReference type="SAM" id="SignalP"/>
    </source>
</evidence>
<protein>
    <recommendedName>
        <fullName evidence="3">DUF8094 domain-containing protein</fullName>
    </recommendedName>
</protein>
<feature type="signal peptide" evidence="2">
    <location>
        <begin position="1"/>
        <end position="20"/>
    </location>
</feature>
<evidence type="ECO:0000259" key="3">
    <source>
        <dbReference type="Pfam" id="PF26366"/>
    </source>
</evidence>
<keyword evidence="2" id="KW-0732">Signal</keyword>
<feature type="domain" description="DUF8094" evidence="3">
    <location>
        <begin position="47"/>
        <end position="346"/>
    </location>
</feature>
<evidence type="ECO:0000256" key="1">
    <source>
        <dbReference type="SAM" id="MobiDB-lite"/>
    </source>
</evidence>
<gene>
    <name evidence="4" type="ORF">ACFQKB_30555</name>
</gene>
<proteinExistence type="predicted"/>
<name>A0ABW2CU25_9ACTN</name>
<dbReference type="EMBL" id="JBHSXS010000024">
    <property type="protein sequence ID" value="MFC6884136.1"/>
    <property type="molecule type" value="Genomic_DNA"/>
</dbReference>
<evidence type="ECO:0000313" key="4">
    <source>
        <dbReference type="EMBL" id="MFC6884136.1"/>
    </source>
</evidence>
<comment type="caution">
    <text evidence="4">The sequence shown here is derived from an EMBL/GenBank/DDBJ whole genome shotgun (WGS) entry which is preliminary data.</text>
</comment>
<dbReference type="RefSeq" id="WP_160822047.1">
    <property type="nucleotide sequence ID" value="NZ_JBHSXE010000001.1"/>
</dbReference>
<dbReference type="PROSITE" id="PS51257">
    <property type="entry name" value="PROKAR_LIPOPROTEIN"/>
    <property type="match status" value="1"/>
</dbReference>
<sequence>MHRTSRAVAALLLAAPLAAAGCGGGDKPRAVRPTPVPTTPKPVAVPLTPQVAARQFQTYVANEDVARAAADERLALTWTSDGQSQLTAAAFRKAAFDGDPVSRYAYGTPKLYVPRLKPDVFPQWFVASVRRSEQGEEKSARTALMAFILRGPSDRWKLSLTTLLAPKAKEPKVLLDQEGYAAPLADDDTSVLIRPRDVQGIQATIASEGPGSVASRIMKQGPVTTGYFRQANAAKKKAKAKDLTQTVVYVATPFPFFPLRTQHGGALVLYGMFRNTVIGAKDKQNDKPPIPSEAEHLMDGVVEGNEISMTVTYQFAAYDPPRAKGKDKAQPKADVVADAGELTKATAPPPKKP</sequence>
<dbReference type="InterPro" id="IPR058407">
    <property type="entry name" value="DUF8094"/>
</dbReference>
<accession>A0ABW2CU25</accession>
<feature type="compositionally biased region" description="Basic and acidic residues" evidence="1">
    <location>
        <begin position="321"/>
        <end position="331"/>
    </location>
</feature>
<reference evidence="5" key="1">
    <citation type="journal article" date="2019" name="Int. J. Syst. Evol. Microbiol.">
        <title>The Global Catalogue of Microorganisms (GCM) 10K type strain sequencing project: providing services to taxonomists for standard genome sequencing and annotation.</title>
        <authorList>
            <consortium name="The Broad Institute Genomics Platform"/>
            <consortium name="The Broad Institute Genome Sequencing Center for Infectious Disease"/>
            <person name="Wu L."/>
            <person name="Ma J."/>
        </authorList>
    </citation>
    <scope>NUCLEOTIDE SEQUENCE [LARGE SCALE GENOMIC DNA]</scope>
    <source>
        <strain evidence="5">JCM 3369</strain>
    </source>
</reference>
<keyword evidence="5" id="KW-1185">Reference proteome</keyword>
<organism evidence="4 5">
    <name type="scientific">Actinomadura yumaensis</name>
    <dbReference type="NCBI Taxonomy" id="111807"/>
    <lineage>
        <taxon>Bacteria</taxon>
        <taxon>Bacillati</taxon>
        <taxon>Actinomycetota</taxon>
        <taxon>Actinomycetes</taxon>
        <taxon>Streptosporangiales</taxon>
        <taxon>Thermomonosporaceae</taxon>
        <taxon>Actinomadura</taxon>
    </lineage>
</organism>
<feature type="region of interest" description="Disordered" evidence="1">
    <location>
        <begin position="321"/>
        <end position="353"/>
    </location>
</feature>